<dbReference type="EMBL" id="JBHTBS010000001">
    <property type="protein sequence ID" value="MFC7336148.1"/>
    <property type="molecule type" value="Genomic_DNA"/>
</dbReference>
<proteinExistence type="predicted"/>
<dbReference type="Proteomes" id="UP001596472">
    <property type="component" value="Unassembled WGS sequence"/>
</dbReference>
<organism evidence="1 2">
    <name type="scientific">Haloferula chungangensis</name>
    <dbReference type="NCBI Taxonomy" id="1048331"/>
    <lineage>
        <taxon>Bacteria</taxon>
        <taxon>Pseudomonadati</taxon>
        <taxon>Verrucomicrobiota</taxon>
        <taxon>Verrucomicrobiia</taxon>
        <taxon>Verrucomicrobiales</taxon>
        <taxon>Verrucomicrobiaceae</taxon>
        <taxon>Haloferula</taxon>
    </lineage>
</organism>
<name>A0ABW2L4A9_9BACT</name>
<reference evidence="2" key="1">
    <citation type="journal article" date="2019" name="Int. J. Syst. Evol. Microbiol.">
        <title>The Global Catalogue of Microorganisms (GCM) 10K type strain sequencing project: providing services to taxonomists for standard genome sequencing and annotation.</title>
        <authorList>
            <consortium name="The Broad Institute Genomics Platform"/>
            <consortium name="The Broad Institute Genome Sequencing Center for Infectious Disease"/>
            <person name="Wu L."/>
            <person name="Ma J."/>
        </authorList>
    </citation>
    <scope>NUCLEOTIDE SEQUENCE [LARGE SCALE GENOMIC DNA]</scope>
    <source>
        <strain evidence="2">CGMCC 4.1467</strain>
    </source>
</reference>
<evidence type="ECO:0000313" key="2">
    <source>
        <dbReference type="Proteomes" id="UP001596472"/>
    </source>
</evidence>
<keyword evidence="2" id="KW-1185">Reference proteome</keyword>
<accession>A0ABW2L4A9</accession>
<evidence type="ECO:0000313" key="1">
    <source>
        <dbReference type="EMBL" id="MFC7336148.1"/>
    </source>
</evidence>
<comment type="caution">
    <text evidence="1">The sequence shown here is derived from an EMBL/GenBank/DDBJ whole genome shotgun (WGS) entry which is preliminary data.</text>
</comment>
<sequence length="83" mass="9184">MIQSEAVAGIPLEALVADLGGRCEGVSRLQSSATYFHEELGILFKHAEEQRLFLPSPPAELTRVSEDEGNEHQVWYAGKTIRC</sequence>
<gene>
    <name evidence="1" type="ORF">ACFQY0_03080</name>
</gene>
<protein>
    <submittedName>
        <fullName evidence="1">Uncharacterized protein</fullName>
    </submittedName>
</protein>
<dbReference type="RefSeq" id="WP_379708974.1">
    <property type="nucleotide sequence ID" value="NZ_JBHTBS010000001.1"/>
</dbReference>